<dbReference type="HOGENOM" id="CLU_979500_0_0_9"/>
<name>I0BHE7_9BACL</name>
<dbReference type="KEGG" id="pmw:B2K_13890"/>
<protein>
    <submittedName>
        <fullName evidence="2">Uncharacterized protein</fullName>
    </submittedName>
</protein>
<feature type="transmembrane region" description="Helical" evidence="1">
    <location>
        <begin position="12"/>
        <end position="30"/>
    </location>
</feature>
<keyword evidence="1" id="KW-0472">Membrane</keyword>
<evidence type="ECO:0000256" key="1">
    <source>
        <dbReference type="SAM" id="Phobius"/>
    </source>
</evidence>
<reference evidence="2 3" key="1">
    <citation type="submission" date="2013-06" db="EMBL/GenBank/DDBJ databases">
        <title>Complete genome sequence of Paenibacillus mucilaginosus K02.</title>
        <authorList>
            <person name="Xiao B."/>
            <person name="Sun L."/>
            <person name="Xiao L."/>
            <person name="Lian B."/>
        </authorList>
    </citation>
    <scope>NUCLEOTIDE SEQUENCE [LARGE SCALE GENOMIC DNA]</scope>
    <source>
        <strain evidence="2 3">K02</strain>
    </source>
</reference>
<keyword evidence="1" id="KW-1133">Transmembrane helix</keyword>
<dbReference type="Proteomes" id="UP000007392">
    <property type="component" value="Chromosome"/>
</dbReference>
<evidence type="ECO:0000313" key="3">
    <source>
        <dbReference type="Proteomes" id="UP000007392"/>
    </source>
</evidence>
<dbReference type="RefSeq" id="WP_014650645.1">
    <property type="nucleotide sequence ID" value="NC_017672.3"/>
</dbReference>
<keyword evidence="1" id="KW-0812">Transmembrane</keyword>
<dbReference type="AlphaFoldDB" id="I0BHE7"/>
<proteinExistence type="predicted"/>
<dbReference type="EMBL" id="CP003422">
    <property type="protein sequence ID" value="AFH61794.1"/>
    <property type="molecule type" value="Genomic_DNA"/>
</dbReference>
<sequence>MTVSRFQIFAIVGYRLIGLFLVLQGIRILLREAGGDDTGYAQLGLFTPGSEEGMLAYAGLLLAAGVVFSAVLPFILRRQSLGRILLSGAVLSLGFGLLCARAASDLPPMAGVGVSLFGMFELYHPREQALYGRVLGGLAAVLLLLVPAGFLIRWHAMSPTIYRKTACILLFCLTGAGWAAAGESSGAEAEGQVKAVAGKYAAALLSGKPEEAAAYAESRHAVSRQSQIEDDKRIAKTYSEVSVVSVAPLGRQVMEVKLHTVSEGRPYEYTYPAVRRGGRWVLVVGTLISHEDYMRMNQILKDMKAGRVPAEALKDAQPLLDRMPYAERAGYSEGQHSS</sequence>
<dbReference type="PATRIC" id="fig|997761.3.peg.2724"/>
<feature type="transmembrane region" description="Helical" evidence="1">
    <location>
        <begin position="83"/>
        <end position="103"/>
    </location>
</feature>
<organism evidence="2 3">
    <name type="scientific">Paenibacillus mucilaginosus K02</name>
    <dbReference type="NCBI Taxonomy" id="997761"/>
    <lineage>
        <taxon>Bacteria</taxon>
        <taxon>Bacillati</taxon>
        <taxon>Bacillota</taxon>
        <taxon>Bacilli</taxon>
        <taxon>Bacillales</taxon>
        <taxon>Paenibacillaceae</taxon>
        <taxon>Paenibacillus</taxon>
    </lineage>
</organism>
<feature type="transmembrane region" description="Helical" evidence="1">
    <location>
        <begin position="54"/>
        <end position="76"/>
    </location>
</feature>
<accession>I0BHE7</accession>
<gene>
    <name evidence="2" type="ORF">B2K_13890</name>
</gene>
<evidence type="ECO:0000313" key="2">
    <source>
        <dbReference type="EMBL" id="AFH61794.1"/>
    </source>
</evidence>
<feature type="transmembrane region" description="Helical" evidence="1">
    <location>
        <begin position="130"/>
        <end position="154"/>
    </location>
</feature>